<proteinExistence type="predicted"/>
<organism evidence="1 2">
    <name type="scientific">Trapa natans</name>
    <name type="common">Water chestnut</name>
    <dbReference type="NCBI Taxonomy" id="22666"/>
    <lineage>
        <taxon>Eukaryota</taxon>
        <taxon>Viridiplantae</taxon>
        <taxon>Streptophyta</taxon>
        <taxon>Embryophyta</taxon>
        <taxon>Tracheophyta</taxon>
        <taxon>Spermatophyta</taxon>
        <taxon>Magnoliopsida</taxon>
        <taxon>eudicotyledons</taxon>
        <taxon>Gunneridae</taxon>
        <taxon>Pentapetalae</taxon>
        <taxon>rosids</taxon>
        <taxon>malvids</taxon>
        <taxon>Myrtales</taxon>
        <taxon>Lythraceae</taxon>
        <taxon>Trapa</taxon>
    </lineage>
</organism>
<dbReference type="AlphaFoldDB" id="A0AAN7LWA2"/>
<name>A0AAN7LWA2_TRANT</name>
<evidence type="ECO:0000313" key="1">
    <source>
        <dbReference type="EMBL" id="KAK4794141.1"/>
    </source>
</evidence>
<dbReference type="PANTHER" id="PTHR34665">
    <property type="entry name" value="DUF3741 DOMAIN-CONTAINING PROTEIN"/>
    <property type="match status" value="1"/>
</dbReference>
<dbReference type="Proteomes" id="UP001346149">
    <property type="component" value="Unassembled WGS sequence"/>
</dbReference>
<keyword evidence="2" id="KW-1185">Reference proteome</keyword>
<gene>
    <name evidence="1" type="ORF">SAY86_012135</name>
</gene>
<dbReference type="EMBL" id="JAXQNO010000007">
    <property type="protein sequence ID" value="KAK4794141.1"/>
    <property type="molecule type" value="Genomic_DNA"/>
</dbReference>
<sequence length="171" mass="19405">MVPLHKSLSVGKAHGTEFILMKNKKLQHEDGAGAEHQGEGFRQPEIEVLKAVAQAWYGHSGSSRSSATSEFDAHRLNFRSRPSRFRLEAVIRNKSLWQSMGVINNRKPASCSYWDFGRSLLDSFEILAVSKRLESGMVSEDPFSGDPPCWVSRRRRESKNSLRNLFKLKLT</sequence>
<protein>
    <submittedName>
        <fullName evidence="1">Uncharacterized protein</fullName>
    </submittedName>
</protein>
<dbReference type="PANTHER" id="PTHR34665:SF1">
    <property type="entry name" value="OS02G0595200 PROTEIN"/>
    <property type="match status" value="1"/>
</dbReference>
<reference evidence="1 2" key="1">
    <citation type="journal article" date="2023" name="Hortic Res">
        <title>Pangenome of water caltrop reveals structural variations and asymmetric subgenome divergence after allopolyploidization.</title>
        <authorList>
            <person name="Zhang X."/>
            <person name="Chen Y."/>
            <person name="Wang L."/>
            <person name="Yuan Y."/>
            <person name="Fang M."/>
            <person name="Shi L."/>
            <person name="Lu R."/>
            <person name="Comes H.P."/>
            <person name="Ma Y."/>
            <person name="Chen Y."/>
            <person name="Huang G."/>
            <person name="Zhou Y."/>
            <person name="Zheng Z."/>
            <person name="Qiu Y."/>
        </authorList>
    </citation>
    <scope>NUCLEOTIDE SEQUENCE [LARGE SCALE GENOMIC DNA]</scope>
    <source>
        <strain evidence="1">F231</strain>
    </source>
</reference>
<accession>A0AAN7LWA2</accession>
<comment type="caution">
    <text evidence="1">The sequence shown here is derived from an EMBL/GenBank/DDBJ whole genome shotgun (WGS) entry which is preliminary data.</text>
</comment>
<evidence type="ECO:0000313" key="2">
    <source>
        <dbReference type="Proteomes" id="UP001346149"/>
    </source>
</evidence>